<protein>
    <recommendedName>
        <fullName evidence="4">Cell envelope-related transcriptional attenuator domain-containing protein</fullName>
    </recommendedName>
</protein>
<evidence type="ECO:0000259" key="4">
    <source>
        <dbReference type="Pfam" id="PF03816"/>
    </source>
</evidence>
<dbReference type="Gene3D" id="3.40.630.190">
    <property type="entry name" value="LCP protein"/>
    <property type="match status" value="1"/>
</dbReference>
<dbReference type="STRING" id="1802706.A3I32_01835"/>
<feature type="compositionally biased region" description="Low complexity" evidence="2">
    <location>
        <begin position="46"/>
        <end position="56"/>
    </location>
</feature>
<keyword evidence="3" id="KW-1133">Transmembrane helix</keyword>
<accession>A0A1F8H2R1</accession>
<dbReference type="InterPro" id="IPR050922">
    <property type="entry name" value="LytR/CpsA/Psr_CW_biosynth"/>
</dbReference>
<dbReference type="Pfam" id="PF03816">
    <property type="entry name" value="LytR_cpsA_psr"/>
    <property type="match status" value="1"/>
</dbReference>
<proteinExistence type="inferred from homology"/>
<organism evidence="5 6">
    <name type="scientific">Candidatus Yanofskybacteria bacterium RIFCSPLOWO2_02_FULL_45_10</name>
    <dbReference type="NCBI Taxonomy" id="1802706"/>
    <lineage>
        <taxon>Bacteria</taxon>
        <taxon>Candidatus Yanofskyibacteriota</taxon>
    </lineage>
</organism>
<keyword evidence="3" id="KW-0472">Membrane</keyword>
<reference evidence="5 6" key="1">
    <citation type="journal article" date="2016" name="Nat. Commun.">
        <title>Thousands of microbial genomes shed light on interconnected biogeochemical processes in an aquifer system.</title>
        <authorList>
            <person name="Anantharaman K."/>
            <person name="Brown C.T."/>
            <person name="Hug L.A."/>
            <person name="Sharon I."/>
            <person name="Castelle C.J."/>
            <person name="Probst A.J."/>
            <person name="Thomas B.C."/>
            <person name="Singh A."/>
            <person name="Wilkins M.J."/>
            <person name="Karaoz U."/>
            <person name="Brodie E.L."/>
            <person name="Williams K.H."/>
            <person name="Hubbard S.S."/>
            <person name="Banfield J.F."/>
        </authorList>
    </citation>
    <scope>NUCLEOTIDE SEQUENCE [LARGE SCALE GENOMIC DNA]</scope>
</reference>
<dbReference type="AlphaFoldDB" id="A0A1F8H2R1"/>
<evidence type="ECO:0000256" key="2">
    <source>
        <dbReference type="SAM" id="MobiDB-lite"/>
    </source>
</evidence>
<evidence type="ECO:0000313" key="6">
    <source>
        <dbReference type="Proteomes" id="UP000177494"/>
    </source>
</evidence>
<gene>
    <name evidence="5" type="ORF">A3I32_01835</name>
</gene>
<dbReference type="PANTHER" id="PTHR33392">
    <property type="entry name" value="POLYISOPRENYL-TEICHOIC ACID--PEPTIDOGLYCAN TEICHOIC ACID TRANSFERASE TAGU"/>
    <property type="match status" value="1"/>
</dbReference>
<dbReference type="Proteomes" id="UP000177494">
    <property type="component" value="Unassembled WGS sequence"/>
</dbReference>
<evidence type="ECO:0000256" key="1">
    <source>
        <dbReference type="ARBA" id="ARBA00006068"/>
    </source>
</evidence>
<evidence type="ECO:0000256" key="3">
    <source>
        <dbReference type="SAM" id="Phobius"/>
    </source>
</evidence>
<dbReference type="EMBL" id="MGKU01000031">
    <property type="protein sequence ID" value="OGN31841.1"/>
    <property type="molecule type" value="Genomic_DNA"/>
</dbReference>
<comment type="caution">
    <text evidence="5">The sequence shown here is derived from an EMBL/GenBank/DDBJ whole genome shotgun (WGS) entry which is preliminary data.</text>
</comment>
<sequence>MVYLNPKIKKYWYWFVVFIAVVVTLFSKHQIEIGNSHWGEVTNIWPGDNPTTNPNGPVDPHPMPEPEDDRLDLLLMGLRGMDDKSITEEGGLLTDSMMLISLNTRTKQASIISIPRDIYIDMTVQAKSGQSVTIRGKLNEVYERGLGKSDGLGVTQKVFSRLTGIYVDNVAVFDFTAFQSIIDSLGGIDIYLAREFREPSQFGYEFYLPAGNNHLSGEQALYYVRSRFTTSDFDRARRQQQVFAAMRSKALSLGLLSDSGKILAIYKTLRKNITTDLSVFQIQDTYALAKTFNPKSGTNNFVMSTDNLLNEGKAKSGDYILSPKAHSTDSGQAGDWSEIRQVFADYGIWVAPSPKITNFQ</sequence>
<dbReference type="NCBIfam" id="TIGR00350">
    <property type="entry name" value="lytR_cpsA_psr"/>
    <property type="match status" value="1"/>
</dbReference>
<evidence type="ECO:0000313" key="5">
    <source>
        <dbReference type="EMBL" id="OGN31841.1"/>
    </source>
</evidence>
<comment type="similarity">
    <text evidence="1">Belongs to the LytR/CpsA/Psr (LCP) family.</text>
</comment>
<dbReference type="PANTHER" id="PTHR33392:SF6">
    <property type="entry name" value="POLYISOPRENYL-TEICHOIC ACID--PEPTIDOGLYCAN TEICHOIC ACID TRANSFERASE TAGU"/>
    <property type="match status" value="1"/>
</dbReference>
<keyword evidence="3" id="KW-0812">Transmembrane</keyword>
<feature type="transmembrane region" description="Helical" evidence="3">
    <location>
        <begin position="12"/>
        <end position="31"/>
    </location>
</feature>
<feature type="domain" description="Cell envelope-related transcriptional attenuator" evidence="4">
    <location>
        <begin position="94"/>
        <end position="250"/>
    </location>
</feature>
<feature type="region of interest" description="Disordered" evidence="2">
    <location>
        <begin position="46"/>
        <end position="66"/>
    </location>
</feature>
<name>A0A1F8H2R1_9BACT</name>
<dbReference type="InterPro" id="IPR004474">
    <property type="entry name" value="LytR_CpsA_psr"/>
</dbReference>